<dbReference type="InterPro" id="IPR029044">
    <property type="entry name" value="Nucleotide-diphossugar_trans"/>
</dbReference>
<dbReference type="SUPFAM" id="SSF53448">
    <property type="entry name" value="Nucleotide-diphospho-sugar transferases"/>
    <property type="match status" value="1"/>
</dbReference>
<evidence type="ECO:0000313" key="2">
    <source>
        <dbReference type="EMBL" id="RXM30221.1"/>
    </source>
</evidence>
<reference evidence="2 3" key="1">
    <citation type="submission" date="2019-01" db="EMBL/GenBank/DDBJ databases">
        <title>Draft Genome and Complete Hox-Cluster Characterization of the Sterlet Sturgeon (Acipenser ruthenus).</title>
        <authorList>
            <person name="Wei Q."/>
        </authorList>
    </citation>
    <scope>NUCLEOTIDE SEQUENCE [LARGE SCALE GENOMIC DNA]</scope>
    <source>
        <strain evidence="2">WHYD16114868_AA</strain>
        <tissue evidence="2">Blood</tissue>
    </source>
</reference>
<dbReference type="GO" id="GO:0006493">
    <property type="term" value="P:protein O-linked glycosylation"/>
    <property type="evidence" value="ECO:0007669"/>
    <property type="project" value="TreeGrafter"/>
</dbReference>
<dbReference type="AlphaFoldDB" id="A0A444U507"/>
<comment type="caution">
    <text evidence="2">The sequence shown here is derived from an EMBL/GenBank/DDBJ whole genome shotgun (WGS) entry which is preliminary data.</text>
</comment>
<accession>A0A444U507</accession>
<dbReference type="Gene3D" id="3.90.550.10">
    <property type="entry name" value="Spore Coat Polysaccharide Biosynthesis Protein SpsA, Chain A"/>
    <property type="match status" value="1"/>
</dbReference>
<organism evidence="2 3">
    <name type="scientific">Acipenser ruthenus</name>
    <name type="common">Sterlet sturgeon</name>
    <dbReference type="NCBI Taxonomy" id="7906"/>
    <lineage>
        <taxon>Eukaryota</taxon>
        <taxon>Metazoa</taxon>
        <taxon>Chordata</taxon>
        <taxon>Craniata</taxon>
        <taxon>Vertebrata</taxon>
        <taxon>Euteleostomi</taxon>
        <taxon>Actinopterygii</taxon>
        <taxon>Chondrostei</taxon>
        <taxon>Acipenseriformes</taxon>
        <taxon>Acipenseridae</taxon>
        <taxon>Acipenser</taxon>
    </lineage>
</organism>
<gene>
    <name evidence="2" type="ORF">EOD39_8034</name>
</gene>
<name>A0A444U507_ACIRT</name>
<keyword evidence="1" id="KW-1015">Disulfide bond</keyword>
<dbReference type="GO" id="GO:0005794">
    <property type="term" value="C:Golgi apparatus"/>
    <property type="evidence" value="ECO:0007669"/>
    <property type="project" value="TreeGrafter"/>
</dbReference>
<dbReference type="EMBL" id="SCEB01215303">
    <property type="protein sequence ID" value="RXM30221.1"/>
    <property type="molecule type" value="Genomic_DNA"/>
</dbReference>
<keyword evidence="3" id="KW-1185">Reference proteome</keyword>
<sequence length="298" mass="34885">MHRAPCTPSTMCTECTEYTEVICTECTEYTEVICTECTEYTEVICTECTEYTKLICTEHRAPRAPCVPNAQNTPSYMIVDNFQRGIFKWPLVFGWMGIPDEEIKRNHIKDSDPIRCPVMAGGLFSIDKKYFYELGTYDPGLDIWMCGEEIEIIPCSRVGHIFRGDNPYKFPKDRVKTVERNLARVVEVWLDDYKELFYGHGYHHLLNKKRMDIGDLTQQKELRKHLKCKDFKWYLDNVYPDLDAPLVRADDLTDHLILEHLQRPYCLEGSPSENTIKMAMCNSSSPFQKWKFTNYYAQ</sequence>
<dbReference type="PANTHER" id="PTHR11675:SF130">
    <property type="entry name" value="POLYPEPTIDE N-ACETYLGALACTOSAMINYLTRANSFERASE 5"/>
    <property type="match status" value="1"/>
</dbReference>
<keyword evidence="2" id="KW-0808">Transferase</keyword>
<proteinExistence type="predicted"/>
<dbReference type="PANTHER" id="PTHR11675">
    <property type="entry name" value="N-ACETYLGALACTOSAMINYLTRANSFERASE"/>
    <property type="match status" value="1"/>
</dbReference>
<dbReference type="Proteomes" id="UP000289886">
    <property type="component" value="Unassembled WGS sequence"/>
</dbReference>
<evidence type="ECO:0000256" key="1">
    <source>
        <dbReference type="ARBA" id="ARBA00023157"/>
    </source>
</evidence>
<protein>
    <submittedName>
        <fullName evidence="2">Polypeptide N-acetylgalactosaminyltransferase 5</fullName>
    </submittedName>
</protein>
<dbReference type="GO" id="GO:0004653">
    <property type="term" value="F:polypeptide N-acetylgalactosaminyltransferase activity"/>
    <property type="evidence" value="ECO:0007669"/>
    <property type="project" value="TreeGrafter"/>
</dbReference>
<evidence type="ECO:0000313" key="3">
    <source>
        <dbReference type="Proteomes" id="UP000289886"/>
    </source>
</evidence>